<keyword evidence="6" id="KW-0812">Transmembrane</keyword>
<dbReference type="InterPro" id="IPR000014">
    <property type="entry name" value="PAS"/>
</dbReference>
<accession>A0A8T4IA09</accession>
<dbReference type="InterPro" id="IPR003594">
    <property type="entry name" value="HATPase_dom"/>
</dbReference>
<evidence type="ECO:0000259" key="7">
    <source>
        <dbReference type="PROSITE" id="PS50109"/>
    </source>
</evidence>
<protein>
    <recommendedName>
        <fullName evidence="2">histidine kinase</fullName>
        <ecNumber evidence="2">2.7.13.3</ecNumber>
    </recommendedName>
</protein>
<dbReference type="InterPro" id="IPR052162">
    <property type="entry name" value="Sensor_kinase/Photoreceptor"/>
</dbReference>
<keyword evidence="4" id="KW-0808">Transferase</keyword>
<dbReference type="InterPro" id="IPR004358">
    <property type="entry name" value="Sig_transdc_His_kin-like_C"/>
</dbReference>
<keyword evidence="3" id="KW-0597">Phosphoprotein</keyword>
<feature type="domain" description="PAS" evidence="8">
    <location>
        <begin position="365"/>
        <end position="436"/>
    </location>
</feature>
<dbReference type="Pfam" id="PF00512">
    <property type="entry name" value="HisKA"/>
    <property type="match status" value="1"/>
</dbReference>
<evidence type="ECO:0000313" key="11">
    <source>
        <dbReference type="Proteomes" id="UP000676996"/>
    </source>
</evidence>
<dbReference type="SMART" id="SM00086">
    <property type="entry name" value="PAC"/>
    <property type="match status" value="2"/>
</dbReference>
<dbReference type="Pfam" id="PF08447">
    <property type="entry name" value="PAS_3"/>
    <property type="match status" value="1"/>
</dbReference>
<evidence type="ECO:0000259" key="9">
    <source>
        <dbReference type="PROSITE" id="PS50113"/>
    </source>
</evidence>
<comment type="catalytic activity">
    <reaction evidence="1">
        <text>ATP + protein L-histidine = ADP + protein N-phospho-L-histidine.</text>
        <dbReference type="EC" id="2.7.13.3"/>
    </reaction>
</comment>
<name>A0A8T4IA09_9SPHN</name>
<dbReference type="RefSeq" id="WP_284052264.1">
    <property type="nucleotide sequence ID" value="NZ_JAGRQC010000001.1"/>
</dbReference>
<dbReference type="SUPFAM" id="SSF55785">
    <property type="entry name" value="PYP-like sensor domain (PAS domain)"/>
    <property type="match status" value="3"/>
</dbReference>
<dbReference type="InterPro" id="IPR013767">
    <property type="entry name" value="PAS_fold"/>
</dbReference>
<dbReference type="Proteomes" id="UP000676996">
    <property type="component" value="Unassembled WGS sequence"/>
</dbReference>
<dbReference type="PANTHER" id="PTHR43304:SF1">
    <property type="entry name" value="PAC DOMAIN-CONTAINING PROTEIN"/>
    <property type="match status" value="1"/>
</dbReference>
<evidence type="ECO:0000256" key="4">
    <source>
        <dbReference type="ARBA" id="ARBA00022679"/>
    </source>
</evidence>
<dbReference type="InterPro" id="IPR036097">
    <property type="entry name" value="HisK_dim/P_sf"/>
</dbReference>
<evidence type="ECO:0000256" key="5">
    <source>
        <dbReference type="ARBA" id="ARBA00022777"/>
    </source>
</evidence>
<comment type="caution">
    <text evidence="10">The sequence shown here is derived from an EMBL/GenBank/DDBJ whole genome shotgun (WGS) entry which is preliminary data.</text>
</comment>
<dbReference type="NCBIfam" id="TIGR00229">
    <property type="entry name" value="sensory_box"/>
    <property type="match status" value="3"/>
</dbReference>
<keyword evidence="6" id="KW-1133">Transmembrane helix</keyword>
<dbReference type="Gene3D" id="3.30.565.10">
    <property type="entry name" value="Histidine kinase-like ATPase, C-terminal domain"/>
    <property type="match status" value="1"/>
</dbReference>
<feature type="domain" description="PAC" evidence="9">
    <location>
        <begin position="440"/>
        <end position="492"/>
    </location>
</feature>
<evidence type="ECO:0000313" key="10">
    <source>
        <dbReference type="EMBL" id="MBR0550972.1"/>
    </source>
</evidence>
<dbReference type="InterPro" id="IPR001610">
    <property type="entry name" value="PAC"/>
</dbReference>
<dbReference type="GO" id="GO:0006355">
    <property type="term" value="P:regulation of DNA-templated transcription"/>
    <property type="evidence" value="ECO:0007669"/>
    <property type="project" value="InterPro"/>
</dbReference>
<dbReference type="AlphaFoldDB" id="A0A8T4IA09"/>
<reference evidence="10" key="1">
    <citation type="submission" date="2021-04" db="EMBL/GenBank/DDBJ databases">
        <title>Ouciella asimina sp. nov., isolated from the surface seawater in the hydrothermal field of Okinawa Trough.</title>
        <authorList>
            <person name="Shuang W."/>
        </authorList>
    </citation>
    <scope>NUCLEOTIDE SEQUENCE</scope>
    <source>
        <strain evidence="10">LXI357</strain>
    </source>
</reference>
<feature type="transmembrane region" description="Helical" evidence="6">
    <location>
        <begin position="44"/>
        <end position="64"/>
    </location>
</feature>
<dbReference type="PROSITE" id="PS50112">
    <property type="entry name" value="PAS"/>
    <property type="match status" value="3"/>
</dbReference>
<feature type="transmembrane region" description="Helical" evidence="6">
    <location>
        <begin position="107"/>
        <end position="130"/>
    </location>
</feature>
<dbReference type="PROSITE" id="PS50109">
    <property type="entry name" value="HIS_KIN"/>
    <property type="match status" value="1"/>
</dbReference>
<dbReference type="EMBL" id="JAGRQC010000001">
    <property type="protein sequence ID" value="MBR0550972.1"/>
    <property type="molecule type" value="Genomic_DNA"/>
</dbReference>
<dbReference type="Gene3D" id="2.10.70.100">
    <property type="match status" value="1"/>
</dbReference>
<dbReference type="EC" id="2.7.13.3" evidence="2"/>
<feature type="domain" description="Histidine kinase" evidence="7">
    <location>
        <begin position="637"/>
        <end position="853"/>
    </location>
</feature>
<dbReference type="InterPro" id="IPR013655">
    <property type="entry name" value="PAS_fold_3"/>
</dbReference>
<feature type="domain" description="PAS" evidence="8">
    <location>
        <begin position="493"/>
        <end position="547"/>
    </location>
</feature>
<dbReference type="InterPro" id="IPR035965">
    <property type="entry name" value="PAS-like_dom_sf"/>
</dbReference>
<dbReference type="CDD" id="cd00130">
    <property type="entry name" value="PAS"/>
    <property type="match status" value="3"/>
</dbReference>
<organism evidence="10 11">
    <name type="scientific">Stakelama marina</name>
    <dbReference type="NCBI Taxonomy" id="2826939"/>
    <lineage>
        <taxon>Bacteria</taxon>
        <taxon>Pseudomonadati</taxon>
        <taxon>Pseudomonadota</taxon>
        <taxon>Alphaproteobacteria</taxon>
        <taxon>Sphingomonadales</taxon>
        <taxon>Sphingomonadaceae</taxon>
        <taxon>Stakelama</taxon>
    </lineage>
</organism>
<dbReference type="Pfam" id="PF02518">
    <property type="entry name" value="HATPase_c"/>
    <property type="match status" value="1"/>
</dbReference>
<dbReference type="GO" id="GO:0000155">
    <property type="term" value="F:phosphorelay sensor kinase activity"/>
    <property type="evidence" value="ECO:0007669"/>
    <property type="project" value="InterPro"/>
</dbReference>
<feature type="transmembrane region" description="Helical" evidence="6">
    <location>
        <begin position="209"/>
        <end position="234"/>
    </location>
</feature>
<sequence>MGIGASSVTSVFGIDLMPVPLAMTGFACLAFSLLAHIRGDRDVATALLTVPALVLILFATQQVASVTVPNWVFLNFVGPVSTTATPVADLLLLTLATLLAQRPQRSAGAASVIFASLTLAFAVMSFVTLASDLIEEGALGRYLLMSPAAALCSVLLATAILALRQESGWPTLFRSGASGRILRTAFPAVLIVPVVMMVVELLLVRSDTLSAPLAGVLAACGNVVTLSAIVLWAARGIARSQAALYQTTEALDSAAVMITDRDGTILHWSEGCERLYGWSNAEAVGRSKYELLNTAERGQPATAPRLADGALSASRTLEECGKDGERITIVEDARLIKRPDEKLRLVLSVTDISELTRTTAALRESEARLELALDAHSIGIFEWDRKTGDLRWSLGAERRLGLIPGQITSFDDWTRFTEPEDLAVIERVLARAVAEKSSRFSFSYRFNAPSGEQRVIEGSSRCLYDADGELAGTVGVNIDVTDRVKADRALRASNEQFRSVLETVPSTMLIVDEQGTVLSFSKSAEALFGYAAEEIIGQPVTLLTREDTDGNGLSENFSAEHARTPAGMRTLTARHRDGSDVPVEVWVGEFGTEKSRLFTIFMRDISERLLAQERLYDLRTELAHVSRVNTMGEIAAGIAHELNQPLSAMVNFLGAAKMMLKPEAPRPEQATEVVQLASEQAMRAGDIIRRLRQFVSRGEVEMHPLHLDKVVEESVALMQLGGGQYDITLDIDLSDDLPRALADRVQVQQVLVNLLRNAIEELRKMPKDQRRIGIRAKQIDAEVIEMCIEDSGPGLPDNMLDQLYTPFVSTKKTGMGVGLSICRRIVEAHDGTLTAENKEEGGAVFRFTLPAMREEELA</sequence>
<dbReference type="SUPFAM" id="SSF55874">
    <property type="entry name" value="ATPase domain of HSP90 chaperone/DNA topoisomerase II/histidine kinase"/>
    <property type="match status" value="1"/>
</dbReference>
<keyword evidence="5" id="KW-0418">Kinase</keyword>
<feature type="transmembrane region" description="Helical" evidence="6">
    <location>
        <begin position="142"/>
        <end position="163"/>
    </location>
</feature>
<evidence type="ECO:0000259" key="8">
    <source>
        <dbReference type="PROSITE" id="PS50112"/>
    </source>
</evidence>
<dbReference type="InterPro" id="IPR036890">
    <property type="entry name" value="HATPase_C_sf"/>
</dbReference>
<keyword evidence="6" id="KW-0472">Membrane</keyword>
<dbReference type="InterPro" id="IPR003661">
    <property type="entry name" value="HisK_dim/P_dom"/>
</dbReference>
<feature type="transmembrane region" description="Helical" evidence="6">
    <location>
        <begin position="16"/>
        <end position="37"/>
    </location>
</feature>
<evidence type="ECO:0000256" key="1">
    <source>
        <dbReference type="ARBA" id="ARBA00000085"/>
    </source>
</evidence>
<dbReference type="PROSITE" id="PS50113">
    <property type="entry name" value="PAC"/>
    <property type="match status" value="1"/>
</dbReference>
<gene>
    <name evidence="10" type="ORF">J7S20_00460</name>
</gene>
<dbReference type="InterPro" id="IPR000700">
    <property type="entry name" value="PAS-assoc_C"/>
</dbReference>
<dbReference type="SMART" id="SM00091">
    <property type="entry name" value="PAS"/>
    <property type="match status" value="3"/>
</dbReference>
<dbReference type="Gene3D" id="3.30.450.20">
    <property type="entry name" value="PAS domain"/>
    <property type="match status" value="3"/>
</dbReference>
<dbReference type="PANTHER" id="PTHR43304">
    <property type="entry name" value="PHYTOCHROME-LIKE PROTEIN CPH1"/>
    <property type="match status" value="1"/>
</dbReference>
<feature type="domain" description="PAS" evidence="8">
    <location>
        <begin position="240"/>
        <end position="297"/>
    </location>
</feature>
<proteinExistence type="predicted"/>
<dbReference type="SMART" id="SM00388">
    <property type="entry name" value="HisKA"/>
    <property type="match status" value="1"/>
</dbReference>
<evidence type="ECO:0000256" key="3">
    <source>
        <dbReference type="ARBA" id="ARBA00022553"/>
    </source>
</evidence>
<dbReference type="Gene3D" id="1.10.287.130">
    <property type="match status" value="1"/>
</dbReference>
<dbReference type="SMART" id="SM00387">
    <property type="entry name" value="HATPase_c"/>
    <property type="match status" value="1"/>
</dbReference>
<feature type="transmembrane region" description="Helical" evidence="6">
    <location>
        <begin position="76"/>
        <end position="100"/>
    </location>
</feature>
<evidence type="ECO:0000256" key="2">
    <source>
        <dbReference type="ARBA" id="ARBA00012438"/>
    </source>
</evidence>
<dbReference type="CDD" id="cd00082">
    <property type="entry name" value="HisKA"/>
    <property type="match status" value="1"/>
</dbReference>
<feature type="transmembrane region" description="Helical" evidence="6">
    <location>
        <begin position="184"/>
        <end position="203"/>
    </location>
</feature>
<dbReference type="PRINTS" id="PR00344">
    <property type="entry name" value="BCTRLSENSOR"/>
</dbReference>
<keyword evidence="11" id="KW-1185">Reference proteome</keyword>
<dbReference type="Pfam" id="PF00989">
    <property type="entry name" value="PAS"/>
    <property type="match status" value="2"/>
</dbReference>
<evidence type="ECO:0000256" key="6">
    <source>
        <dbReference type="SAM" id="Phobius"/>
    </source>
</evidence>
<dbReference type="InterPro" id="IPR005467">
    <property type="entry name" value="His_kinase_dom"/>
</dbReference>
<dbReference type="SUPFAM" id="SSF47384">
    <property type="entry name" value="Homodimeric domain of signal transducing histidine kinase"/>
    <property type="match status" value="1"/>
</dbReference>